<evidence type="ECO:0000256" key="1">
    <source>
        <dbReference type="ARBA" id="ARBA00001974"/>
    </source>
</evidence>
<evidence type="ECO:0000256" key="3">
    <source>
        <dbReference type="ARBA" id="ARBA00022827"/>
    </source>
</evidence>
<dbReference type="PANTHER" id="PTHR47178">
    <property type="entry name" value="MONOOXYGENASE, FAD-BINDING"/>
    <property type="match status" value="1"/>
</dbReference>
<protein>
    <recommendedName>
        <fullName evidence="7">FAD-binding domain-containing protein</fullName>
    </recommendedName>
</protein>
<evidence type="ECO:0000256" key="4">
    <source>
        <dbReference type="ARBA" id="ARBA00023002"/>
    </source>
</evidence>
<feature type="chain" id="PRO_5040360528" description="FAD-binding domain-containing protein" evidence="6">
    <location>
        <begin position="20"/>
        <end position="415"/>
    </location>
</feature>
<dbReference type="InterPro" id="IPR002938">
    <property type="entry name" value="FAD-bd"/>
</dbReference>
<dbReference type="PANTHER" id="PTHR47178:SF1">
    <property type="entry name" value="FAD-BINDING DOMAIN-CONTAINING PROTEIN-RELATED"/>
    <property type="match status" value="1"/>
</dbReference>
<dbReference type="Gene3D" id="3.50.50.60">
    <property type="entry name" value="FAD/NAD(P)-binding domain"/>
    <property type="match status" value="1"/>
</dbReference>
<proteinExistence type="predicted"/>
<comment type="cofactor">
    <cofactor evidence="1">
        <name>FAD</name>
        <dbReference type="ChEBI" id="CHEBI:57692"/>
    </cofactor>
</comment>
<evidence type="ECO:0000259" key="7">
    <source>
        <dbReference type="Pfam" id="PF01494"/>
    </source>
</evidence>
<dbReference type="AlphaFoldDB" id="A0A9P3C6Q0"/>
<gene>
    <name evidence="8" type="ORF">Aspvir_001784</name>
</gene>
<keyword evidence="9" id="KW-1185">Reference proteome</keyword>
<reference evidence="8 9" key="1">
    <citation type="submission" date="2021-02" db="EMBL/GenBank/DDBJ databases">
        <title>Pan-genome distribution and transcriptional activeness of fungal secondary metabolism genes in Aspergillus section Fumigati.</title>
        <authorList>
            <person name="Takahashi H."/>
            <person name="Umemura M."/>
            <person name="Ninomiya A."/>
            <person name="Kusuya Y."/>
            <person name="Urayama S."/>
            <person name="Shimizu M."/>
            <person name="Watanabe A."/>
            <person name="Kamei K."/>
            <person name="Yaguchi T."/>
            <person name="Hagiwara D."/>
        </authorList>
    </citation>
    <scope>NUCLEOTIDE SEQUENCE [LARGE SCALE GENOMIC DNA]</scope>
    <source>
        <strain evidence="8 9">IFM 47045</strain>
    </source>
</reference>
<organism evidence="8 9">
    <name type="scientific">Aspergillus viridinutans</name>
    <dbReference type="NCBI Taxonomy" id="75553"/>
    <lineage>
        <taxon>Eukaryota</taxon>
        <taxon>Fungi</taxon>
        <taxon>Dikarya</taxon>
        <taxon>Ascomycota</taxon>
        <taxon>Pezizomycotina</taxon>
        <taxon>Eurotiomycetes</taxon>
        <taxon>Eurotiomycetidae</taxon>
        <taxon>Eurotiales</taxon>
        <taxon>Aspergillaceae</taxon>
        <taxon>Aspergillus</taxon>
        <taxon>Aspergillus subgen. Fumigati</taxon>
    </lineage>
</organism>
<dbReference type="RefSeq" id="XP_043129327.1">
    <property type="nucleotide sequence ID" value="XM_043273392.1"/>
</dbReference>
<dbReference type="GeneID" id="66929766"/>
<dbReference type="OrthoDB" id="47494at2759"/>
<keyword evidence="6" id="KW-0732">Signal</keyword>
<dbReference type="GO" id="GO:0004497">
    <property type="term" value="F:monooxygenase activity"/>
    <property type="evidence" value="ECO:0007669"/>
    <property type="project" value="UniProtKB-KW"/>
</dbReference>
<evidence type="ECO:0000256" key="2">
    <source>
        <dbReference type="ARBA" id="ARBA00022630"/>
    </source>
</evidence>
<evidence type="ECO:0000256" key="6">
    <source>
        <dbReference type="SAM" id="SignalP"/>
    </source>
</evidence>
<dbReference type="GO" id="GO:0071949">
    <property type="term" value="F:FAD binding"/>
    <property type="evidence" value="ECO:0007669"/>
    <property type="project" value="InterPro"/>
</dbReference>
<comment type="caution">
    <text evidence="8">The sequence shown here is derived from an EMBL/GenBank/DDBJ whole genome shotgun (WGS) entry which is preliminary data.</text>
</comment>
<accession>A0A9P3C6Q0</accession>
<keyword evidence="3" id="KW-0274">FAD</keyword>
<evidence type="ECO:0000313" key="8">
    <source>
        <dbReference type="EMBL" id="GIK06141.1"/>
    </source>
</evidence>
<dbReference type="EMBL" id="BOPL01000010">
    <property type="protein sequence ID" value="GIK06141.1"/>
    <property type="molecule type" value="Genomic_DNA"/>
</dbReference>
<sequence length="415" mass="46505">MSHLPILIIGAGISGLTLAQYLHESGVPFLIFERDSSIDIRTGGWGLTLHWGLPILREMLPKHIIARLAECSVNKEASESGDVGRFPFFDLSSGSALFEVPAAERLRVNRGRLRELLTTGIDVKWSKTVVDVTSTEETVTAHFEDGTSYTGSLLIACDGANSRIRKLAYPESYQMNPLPVQLLGVTVRYSPEQAACFRVMDPYIFQGAHPDSNVFLFFSFLDTPNNFDDSTDAYVCQIIVSWADNKNIPLPPDNAGRIALMKELTANWVEPFRSLVHNLPDDSEARSIRIQDWIFAPGKSLRPRVVMMGDSAHTMTMFRGEGANNAIADVRDLVRRIDFASSEYVLYPHRLNWQILIVYSSLSSDSLRHSIQEYENDVFRRAEVSVLNSRQACLDAHDYPRILNGSPLVAKRVLD</sequence>
<keyword evidence="5" id="KW-0503">Monooxygenase</keyword>
<dbReference type="PRINTS" id="PR00420">
    <property type="entry name" value="RNGMNOXGNASE"/>
</dbReference>
<keyword evidence="4" id="KW-0560">Oxidoreductase</keyword>
<dbReference type="Pfam" id="PF01494">
    <property type="entry name" value="FAD_binding_3"/>
    <property type="match status" value="1"/>
</dbReference>
<evidence type="ECO:0000256" key="5">
    <source>
        <dbReference type="ARBA" id="ARBA00023033"/>
    </source>
</evidence>
<name>A0A9P3C6Q0_ASPVI</name>
<dbReference type="InterPro" id="IPR036188">
    <property type="entry name" value="FAD/NAD-bd_sf"/>
</dbReference>
<feature type="signal peptide" evidence="6">
    <location>
        <begin position="1"/>
        <end position="19"/>
    </location>
</feature>
<dbReference type="Proteomes" id="UP000710440">
    <property type="component" value="Unassembled WGS sequence"/>
</dbReference>
<keyword evidence="2" id="KW-0285">Flavoprotein</keyword>
<feature type="domain" description="FAD-binding" evidence="7">
    <location>
        <begin position="5"/>
        <end position="188"/>
    </location>
</feature>
<dbReference type="SUPFAM" id="SSF51905">
    <property type="entry name" value="FAD/NAD(P)-binding domain"/>
    <property type="match status" value="1"/>
</dbReference>
<evidence type="ECO:0000313" key="9">
    <source>
        <dbReference type="Proteomes" id="UP000710440"/>
    </source>
</evidence>